<protein>
    <submittedName>
        <fullName evidence="2">Uncharacterized protein</fullName>
    </submittedName>
</protein>
<evidence type="ECO:0000313" key="3">
    <source>
        <dbReference type="Proteomes" id="UP000799772"/>
    </source>
</evidence>
<feature type="chain" id="PRO_5040247105" evidence="1">
    <location>
        <begin position="18"/>
        <end position="85"/>
    </location>
</feature>
<gene>
    <name evidence="2" type="ORF">NA57DRAFT_70252</name>
</gene>
<dbReference type="Proteomes" id="UP000799772">
    <property type="component" value="Unassembled WGS sequence"/>
</dbReference>
<organism evidence="2 3">
    <name type="scientific">Rhizodiscina lignyota</name>
    <dbReference type="NCBI Taxonomy" id="1504668"/>
    <lineage>
        <taxon>Eukaryota</taxon>
        <taxon>Fungi</taxon>
        <taxon>Dikarya</taxon>
        <taxon>Ascomycota</taxon>
        <taxon>Pezizomycotina</taxon>
        <taxon>Dothideomycetes</taxon>
        <taxon>Pleosporomycetidae</taxon>
        <taxon>Aulographales</taxon>
        <taxon>Rhizodiscinaceae</taxon>
        <taxon>Rhizodiscina</taxon>
    </lineage>
</organism>
<feature type="signal peptide" evidence="1">
    <location>
        <begin position="1"/>
        <end position="17"/>
    </location>
</feature>
<comment type="caution">
    <text evidence="2">The sequence shown here is derived from an EMBL/GenBank/DDBJ whole genome shotgun (WGS) entry which is preliminary data.</text>
</comment>
<dbReference type="AlphaFoldDB" id="A0A9P4ITK5"/>
<reference evidence="2" key="1">
    <citation type="journal article" date="2020" name="Stud. Mycol.">
        <title>101 Dothideomycetes genomes: a test case for predicting lifestyles and emergence of pathogens.</title>
        <authorList>
            <person name="Haridas S."/>
            <person name="Albert R."/>
            <person name="Binder M."/>
            <person name="Bloem J."/>
            <person name="Labutti K."/>
            <person name="Salamov A."/>
            <person name="Andreopoulos B."/>
            <person name="Baker S."/>
            <person name="Barry K."/>
            <person name="Bills G."/>
            <person name="Bluhm B."/>
            <person name="Cannon C."/>
            <person name="Castanera R."/>
            <person name="Culley D."/>
            <person name="Daum C."/>
            <person name="Ezra D."/>
            <person name="Gonzalez J."/>
            <person name="Henrissat B."/>
            <person name="Kuo A."/>
            <person name="Liang C."/>
            <person name="Lipzen A."/>
            <person name="Lutzoni F."/>
            <person name="Magnuson J."/>
            <person name="Mondo S."/>
            <person name="Nolan M."/>
            <person name="Ohm R."/>
            <person name="Pangilinan J."/>
            <person name="Park H.-J."/>
            <person name="Ramirez L."/>
            <person name="Alfaro M."/>
            <person name="Sun H."/>
            <person name="Tritt A."/>
            <person name="Yoshinaga Y."/>
            <person name="Zwiers L.-H."/>
            <person name="Turgeon B."/>
            <person name="Goodwin S."/>
            <person name="Spatafora J."/>
            <person name="Crous P."/>
            <person name="Grigoriev I."/>
        </authorList>
    </citation>
    <scope>NUCLEOTIDE SEQUENCE</scope>
    <source>
        <strain evidence="2">CBS 133067</strain>
    </source>
</reference>
<dbReference type="EMBL" id="ML978121">
    <property type="protein sequence ID" value="KAF2104041.1"/>
    <property type="molecule type" value="Genomic_DNA"/>
</dbReference>
<name>A0A9P4ITK5_9PEZI</name>
<evidence type="ECO:0000256" key="1">
    <source>
        <dbReference type="SAM" id="SignalP"/>
    </source>
</evidence>
<evidence type="ECO:0000313" key="2">
    <source>
        <dbReference type="EMBL" id="KAF2104041.1"/>
    </source>
</evidence>
<sequence>MKSSFLCLLGLVAATFAQPVSDLEIGKRAICGAEWNIKRMTVAEFQEREVACGPKWKRAICGAEWNIKRSTPEEIEKREIACGPK</sequence>
<proteinExistence type="predicted"/>
<keyword evidence="1" id="KW-0732">Signal</keyword>
<keyword evidence="3" id="KW-1185">Reference proteome</keyword>
<accession>A0A9P4ITK5</accession>